<protein>
    <submittedName>
        <fullName evidence="1">Uncharacterized protein</fullName>
    </submittedName>
</protein>
<organism evidence="1 2">
    <name type="scientific">Dreissena polymorpha</name>
    <name type="common">Zebra mussel</name>
    <name type="synonym">Mytilus polymorpha</name>
    <dbReference type="NCBI Taxonomy" id="45954"/>
    <lineage>
        <taxon>Eukaryota</taxon>
        <taxon>Metazoa</taxon>
        <taxon>Spiralia</taxon>
        <taxon>Lophotrochozoa</taxon>
        <taxon>Mollusca</taxon>
        <taxon>Bivalvia</taxon>
        <taxon>Autobranchia</taxon>
        <taxon>Heteroconchia</taxon>
        <taxon>Euheterodonta</taxon>
        <taxon>Imparidentia</taxon>
        <taxon>Neoheterodontei</taxon>
        <taxon>Myida</taxon>
        <taxon>Dreissenoidea</taxon>
        <taxon>Dreissenidae</taxon>
        <taxon>Dreissena</taxon>
    </lineage>
</organism>
<sequence length="127" mass="14237">MNKKCIILNAQLQRLGTSYKFKNYPYSVVCVSHDALCVTCGGLKVVCFLSVSTDNTIRLTMEIRTSSYFNSICCMSPSLMDVSKVNDARPARMLSVYGVESDFGHVVFPQNTYTMEESMCTSSLRTR</sequence>
<reference evidence="1" key="2">
    <citation type="submission" date="2020-11" db="EMBL/GenBank/DDBJ databases">
        <authorList>
            <person name="McCartney M.A."/>
            <person name="Auch B."/>
            <person name="Kono T."/>
            <person name="Mallez S."/>
            <person name="Becker A."/>
            <person name="Gohl D.M."/>
            <person name="Silverstein K.A.T."/>
            <person name="Koren S."/>
            <person name="Bechman K.B."/>
            <person name="Herman A."/>
            <person name="Abrahante J.E."/>
            <person name="Garbe J."/>
        </authorList>
    </citation>
    <scope>NUCLEOTIDE SEQUENCE</scope>
    <source>
        <strain evidence="1">Duluth1</strain>
        <tissue evidence="1">Whole animal</tissue>
    </source>
</reference>
<dbReference type="EMBL" id="JAIWYP010000006">
    <property type="protein sequence ID" value="KAH3803853.1"/>
    <property type="molecule type" value="Genomic_DNA"/>
</dbReference>
<reference evidence="1" key="1">
    <citation type="journal article" date="2019" name="bioRxiv">
        <title>The Genome of the Zebra Mussel, Dreissena polymorpha: A Resource for Invasive Species Research.</title>
        <authorList>
            <person name="McCartney M.A."/>
            <person name="Auch B."/>
            <person name="Kono T."/>
            <person name="Mallez S."/>
            <person name="Zhang Y."/>
            <person name="Obille A."/>
            <person name="Becker A."/>
            <person name="Abrahante J.E."/>
            <person name="Garbe J."/>
            <person name="Badalamenti J.P."/>
            <person name="Herman A."/>
            <person name="Mangelson H."/>
            <person name="Liachko I."/>
            <person name="Sullivan S."/>
            <person name="Sone E.D."/>
            <person name="Koren S."/>
            <person name="Silverstein K.A.T."/>
            <person name="Beckman K.B."/>
            <person name="Gohl D.M."/>
        </authorList>
    </citation>
    <scope>NUCLEOTIDE SEQUENCE</scope>
    <source>
        <strain evidence="1">Duluth1</strain>
        <tissue evidence="1">Whole animal</tissue>
    </source>
</reference>
<dbReference type="Proteomes" id="UP000828390">
    <property type="component" value="Unassembled WGS sequence"/>
</dbReference>
<comment type="caution">
    <text evidence="1">The sequence shown here is derived from an EMBL/GenBank/DDBJ whole genome shotgun (WGS) entry which is preliminary data.</text>
</comment>
<dbReference type="AlphaFoldDB" id="A0A9D4JCU6"/>
<evidence type="ECO:0000313" key="1">
    <source>
        <dbReference type="EMBL" id="KAH3803853.1"/>
    </source>
</evidence>
<proteinExistence type="predicted"/>
<name>A0A9D4JCU6_DREPO</name>
<keyword evidence="2" id="KW-1185">Reference proteome</keyword>
<accession>A0A9D4JCU6</accession>
<gene>
    <name evidence="1" type="ORF">DPMN_132123</name>
</gene>
<evidence type="ECO:0000313" key="2">
    <source>
        <dbReference type="Proteomes" id="UP000828390"/>
    </source>
</evidence>